<organism evidence="6 7">
    <name type="scientific">Wenjunlia tyrosinilytica</name>
    <dbReference type="NCBI Taxonomy" id="1544741"/>
    <lineage>
        <taxon>Bacteria</taxon>
        <taxon>Bacillati</taxon>
        <taxon>Actinomycetota</taxon>
        <taxon>Actinomycetes</taxon>
        <taxon>Kitasatosporales</taxon>
        <taxon>Streptomycetaceae</taxon>
        <taxon>Wenjunlia</taxon>
    </lineage>
</organism>
<evidence type="ECO:0000256" key="2">
    <source>
        <dbReference type="ARBA" id="ARBA00023125"/>
    </source>
</evidence>
<protein>
    <submittedName>
        <fullName evidence="6">TetR family transcriptional regulator</fullName>
    </submittedName>
</protein>
<dbReference type="GO" id="GO:0045892">
    <property type="term" value="P:negative regulation of DNA-templated transcription"/>
    <property type="evidence" value="ECO:0007669"/>
    <property type="project" value="UniProtKB-ARBA"/>
</dbReference>
<dbReference type="PROSITE" id="PS01081">
    <property type="entry name" value="HTH_TETR_1"/>
    <property type="match status" value="1"/>
</dbReference>
<dbReference type="Gene3D" id="1.10.357.10">
    <property type="entry name" value="Tetracycline Repressor, domain 2"/>
    <property type="match status" value="1"/>
</dbReference>
<comment type="caution">
    <text evidence="6">The sequence shown here is derived from an EMBL/GenBank/DDBJ whole genome shotgun (WGS) entry which is preliminary data.</text>
</comment>
<evidence type="ECO:0000259" key="5">
    <source>
        <dbReference type="PROSITE" id="PS50977"/>
    </source>
</evidence>
<dbReference type="PROSITE" id="PS50977">
    <property type="entry name" value="HTH_TETR_2"/>
    <property type="match status" value="1"/>
</dbReference>
<dbReference type="AlphaFoldDB" id="A0A918DZT4"/>
<feature type="domain" description="HTH tetR-type" evidence="5">
    <location>
        <begin position="6"/>
        <end position="66"/>
    </location>
</feature>
<dbReference type="InterPro" id="IPR023772">
    <property type="entry name" value="DNA-bd_HTH_TetR-type_CS"/>
</dbReference>
<dbReference type="PRINTS" id="PR00455">
    <property type="entry name" value="HTHTETR"/>
</dbReference>
<feature type="DNA-binding region" description="H-T-H motif" evidence="4">
    <location>
        <begin position="29"/>
        <end position="48"/>
    </location>
</feature>
<dbReference type="FunFam" id="1.10.10.60:FF:000141">
    <property type="entry name" value="TetR family transcriptional regulator"/>
    <property type="match status" value="1"/>
</dbReference>
<evidence type="ECO:0000256" key="1">
    <source>
        <dbReference type="ARBA" id="ARBA00023015"/>
    </source>
</evidence>
<gene>
    <name evidence="6" type="ORF">GCM10012280_55800</name>
</gene>
<keyword evidence="1" id="KW-0805">Transcription regulation</keyword>
<proteinExistence type="predicted"/>
<keyword evidence="2 4" id="KW-0238">DNA-binding</keyword>
<dbReference type="Pfam" id="PF00440">
    <property type="entry name" value="TetR_N"/>
    <property type="match status" value="1"/>
</dbReference>
<dbReference type="GO" id="GO:0003700">
    <property type="term" value="F:DNA-binding transcription factor activity"/>
    <property type="evidence" value="ECO:0007669"/>
    <property type="project" value="TreeGrafter"/>
</dbReference>
<dbReference type="PANTHER" id="PTHR30055">
    <property type="entry name" value="HTH-TYPE TRANSCRIPTIONAL REGULATOR RUTR"/>
    <property type="match status" value="1"/>
</dbReference>
<reference evidence="6" key="1">
    <citation type="journal article" date="2014" name="Int. J. Syst. Evol. Microbiol.">
        <title>Complete genome sequence of Corynebacterium casei LMG S-19264T (=DSM 44701T), isolated from a smear-ripened cheese.</title>
        <authorList>
            <consortium name="US DOE Joint Genome Institute (JGI-PGF)"/>
            <person name="Walter F."/>
            <person name="Albersmeier A."/>
            <person name="Kalinowski J."/>
            <person name="Ruckert C."/>
        </authorList>
    </citation>
    <scope>NUCLEOTIDE SEQUENCE</scope>
    <source>
        <strain evidence="6">CGMCC 4.7201</strain>
    </source>
</reference>
<dbReference type="EMBL" id="BMMS01000029">
    <property type="protein sequence ID" value="GGO96401.1"/>
    <property type="molecule type" value="Genomic_DNA"/>
</dbReference>
<dbReference type="InterPro" id="IPR009057">
    <property type="entry name" value="Homeodomain-like_sf"/>
</dbReference>
<keyword evidence="7" id="KW-1185">Reference proteome</keyword>
<dbReference type="GO" id="GO:0000976">
    <property type="term" value="F:transcription cis-regulatory region binding"/>
    <property type="evidence" value="ECO:0007669"/>
    <property type="project" value="TreeGrafter"/>
</dbReference>
<sequence length="195" mass="21294">MSEIKRRKREQILDAALGVFGRYGYQRTSMDLIARAANVSRPALYQHFTGKGDVFRAAAERLVDRLVDAAGRPSGGPVADRLHGALAVKLHFFTGTVDAQFRGELFAEAADIAPDIMASFKERHLAVVEGLLICARDELDLLDVALTARDAAVLLLDALTGISQEEAPPEVLDTRLRQMVELTTRGLTSSRPRPA</sequence>
<reference evidence="6" key="2">
    <citation type="submission" date="2020-09" db="EMBL/GenBank/DDBJ databases">
        <authorList>
            <person name="Sun Q."/>
            <person name="Zhou Y."/>
        </authorList>
    </citation>
    <scope>NUCLEOTIDE SEQUENCE</scope>
    <source>
        <strain evidence="6">CGMCC 4.7201</strain>
    </source>
</reference>
<evidence type="ECO:0000256" key="4">
    <source>
        <dbReference type="PROSITE-ProRule" id="PRU00335"/>
    </source>
</evidence>
<name>A0A918DZT4_9ACTN</name>
<evidence type="ECO:0000313" key="7">
    <source>
        <dbReference type="Proteomes" id="UP000641932"/>
    </source>
</evidence>
<dbReference type="InterPro" id="IPR001647">
    <property type="entry name" value="HTH_TetR"/>
</dbReference>
<accession>A0A918DZT4</accession>
<dbReference type="PANTHER" id="PTHR30055:SF234">
    <property type="entry name" value="HTH-TYPE TRANSCRIPTIONAL REGULATOR BETI"/>
    <property type="match status" value="1"/>
</dbReference>
<dbReference type="Proteomes" id="UP000641932">
    <property type="component" value="Unassembled WGS sequence"/>
</dbReference>
<dbReference type="RefSeq" id="WP_189134586.1">
    <property type="nucleotide sequence ID" value="NZ_BMMS01000029.1"/>
</dbReference>
<keyword evidence="3" id="KW-0804">Transcription</keyword>
<evidence type="ECO:0000256" key="3">
    <source>
        <dbReference type="ARBA" id="ARBA00023163"/>
    </source>
</evidence>
<dbReference type="SUPFAM" id="SSF46689">
    <property type="entry name" value="Homeodomain-like"/>
    <property type="match status" value="1"/>
</dbReference>
<evidence type="ECO:0000313" key="6">
    <source>
        <dbReference type="EMBL" id="GGO96401.1"/>
    </source>
</evidence>
<dbReference type="InterPro" id="IPR050109">
    <property type="entry name" value="HTH-type_TetR-like_transc_reg"/>
</dbReference>